<evidence type="ECO:0000256" key="1">
    <source>
        <dbReference type="SAM" id="MobiDB-lite"/>
    </source>
</evidence>
<name>A0A655FB35_MYCTX</name>
<dbReference type="Proteomes" id="UP000039217">
    <property type="component" value="Unassembled WGS sequence"/>
</dbReference>
<evidence type="ECO:0000313" key="3">
    <source>
        <dbReference type="Proteomes" id="UP000039217"/>
    </source>
</evidence>
<protein>
    <submittedName>
        <fullName evidence="2">Uncharacterized protein</fullName>
    </submittedName>
</protein>
<accession>A0A655FB35</accession>
<gene>
    <name evidence="2" type="ORF">ERS007661_02747</name>
</gene>
<sequence length="82" mass="8508">MSRSPRVISPTSPAIKPSTNILPTGTAPEILALPATRSTLTPFSANRIDSCGTPVLAASLALARSIRQVPCTGITLRGRTPL</sequence>
<evidence type="ECO:0000313" key="2">
    <source>
        <dbReference type="EMBL" id="CNV58249.1"/>
    </source>
</evidence>
<proteinExistence type="predicted"/>
<feature type="region of interest" description="Disordered" evidence="1">
    <location>
        <begin position="1"/>
        <end position="21"/>
    </location>
</feature>
<reference evidence="2 3" key="1">
    <citation type="submission" date="2015-03" db="EMBL/GenBank/DDBJ databases">
        <authorList>
            <consortium name="Pathogen Informatics"/>
        </authorList>
    </citation>
    <scope>NUCLEOTIDE SEQUENCE [LARGE SCALE GENOMIC DNA]</scope>
    <source>
        <strain evidence="2 3">D00501624</strain>
    </source>
</reference>
<dbReference type="AlphaFoldDB" id="A0A655FB35"/>
<organism evidence="2 3">
    <name type="scientific">Mycobacterium tuberculosis</name>
    <dbReference type="NCBI Taxonomy" id="1773"/>
    <lineage>
        <taxon>Bacteria</taxon>
        <taxon>Bacillati</taxon>
        <taxon>Actinomycetota</taxon>
        <taxon>Actinomycetes</taxon>
        <taxon>Mycobacteriales</taxon>
        <taxon>Mycobacteriaceae</taxon>
        <taxon>Mycobacterium</taxon>
        <taxon>Mycobacterium tuberculosis complex</taxon>
    </lineage>
</organism>
<dbReference type="EMBL" id="CQQC01001034">
    <property type="protein sequence ID" value="CNV58249.1"/>
    <property type="molecule type" value="Genomic_DNA"/>
</dbReference>